<dbReference type="GO" id="GO:0005829">
    <property type="term" value="C:cytosol"/>
    <property type="evidence" value="ECO:0007669"/>
    <property type="project" value="TreeGrafter"/>
</dbReference>
<feature type="domain" description="Helicase ATP-binding" evidence="7">
    <location>
        <begin position="25"/>
        <end position="194"/>
    </location>
</feature>
<dbReference type="SUPFAM" id="SSF52540">
    <property type="entry name" value="P-loop containing nucleoside triphosphate hydrolases"/>
    <property type="match status" value="1"/>
</dbReference>
<dbReference type="Gene3D" id="3.40.50.300">
    <property type="entry name" value="P-loop containing nucleotide triphosphate hydrolases"/>
    <property type="match status" value="2"/>
</dbReference>
<feature type="compositionally biased region" description="Basic and acidic residues" evidence="6">
    <location>
        <begin position="388"/>
        <end position="406"/>
    </location>
</feature>
<dbReference type="PROSITE" id="PS51192">
    <property type="entry name" value="HELICASE_ATP_BIND_1"/>
    <property type="match status" value="1"/>
</dbReference>
<evidence type="ECO:0000256" key="5">
    <source>
        <dbReference type="ARBA" id="ARBA00038437"/>
    </source>
</evidence>
<dbReference type="GO" id="GO:0005524">
    <property type="term" value="F:ATP binding"/>
    <property type="evidence" value="ECO:0007669"/>
    <property type="project" value="UniProtKB-KW"/>
</dbReference>
<dbReference type="STRING" id="1423813.FC26_GL001473"/>
<gene>
    <name evidence="9" type="ORF">FC26_GL001473</name>
</gene>
<keyword evidence="1" id="KW-0547">Nucleotide-binding</keyword>
<dbReference type="InterPro" id="IPR044742">
    <property type="entry name" value="DEAD/DEAH_RhlB"/>
</dbReference>
<evidence type="ECO:0000313" key="10">
    <source>
        <dbReference type="Proteomes" id="UP000051733"/>
    </source>
</evidence>
<dbReference type="GO" id="GO:0016787">
    <property type="term" value="F:hydrolase activity"/>
    <property type="evidence" value="ECO:0007669"/>
    <property type="project" value="UniProtKB-KW"/>
</dbReference>
<dbReference type="GO" id="GO:0003724">
    <property type="term" value="F:RNA helicase activity"/>
    <property type="evidence" value="ECO:0007669"/>
    <property type="project" value="TreeGrafter"/>
</dbReference>
<dbReference type="Pfam" id="PF00270">
    <property type="entry name" value="DEAD"/>
    <property type="match status" value="1"/>
</dbReference>
<comment type="caution">
    <text evidence="9">The sequence shown here is derived from an EMBL/GenBank/DDBJ whole genome shotgun (WGS) entry which is preliminary data.</text>
</comment>
<keyword evidence="10" id="KW-1185">Reference proteome</keyword>
<dbReference type="CDD" id="cd00268">
    <property type="entry name" value="DEADc"/>
    <property type="match status" value="1"/>
</dbReference>
<organism evidence="9 10">
    <name type="scientific">Paucilactobacillus vaccinostercus DSM 20634</name>
    <dbReference type="NCBI Taxonomy" id="1423813"/>
    <lineage>
        <taxon>Bacteria</taxon>
        <taxon>Bacillati</taxon>
        <taxon>Bacillota</taxon>
        <taxon>Bacilli</taxon>
        <taxon>Lactobacillales</taxon>
        <taxon>Lactobacillaceae</taxon>
        <taxon>Paucilactobacillus</taxon>
    </lineage>
</organism>
<dbReference type="InterPro" id="IPR001650">
    <property type="entry name" value="Helicase_C-like"/>
</dbReference>
<accession>A0A0R2ACD5</accession>
<evidence type="ECO:0000256" key="3">
    <source>
        <dbReference type="ARBA" id="ARBA00022806"/>
    </source>
</evidence>
<dbReference type="RefSeq" id="WP_057778520.1">
    <property type="nucleotide sequence ID" value="NZ_AYYY01000025.1"/>
</dbReference>
<keyword evidence="4" id="KW-0067">ATP-binding</keyword>
<dbReference type="EMBL" id="AYYY01000025">
    <property type="protein sequence ID" value="KRM61401.1"/>
    <property type="molecule type" value="Genomic_DNA"/>
</dbReference>
<dbReference type="PROSITE" id="PS51194">
    <property type="entry name" value="HELICASE_CTER"/>
    <property type="match status" value="1"/>
</dbReference>
<evidence type="ECO:0000256" key="1">
    <source>
        <dbReference type="ARBA" id="ARBA00022741"/>
    </source>
</evidence>
<feature type="region of interest" description="Disordered" evidence="6">
    <location>
        <begin position="368"/>
        <end position="450"/>
    </location>
</feature>
<comment type="similarity">
    <text evidence="5">Belongs to the DEAD box helicase family.</text>
</comment>
<evidence type="ECO:0000313" key="9">
    <source>
        <dbReference type="EMBL" id="KRM61401.1"/>
    </source>
</evidence>
<reference evidence="9 10" key="1">
    <citation type="journal article" date="2015" name="Genome Announc.">
        <title>Expanding the biotechnology potential of lactobacilli through comparative genomics of 213 strains and associated genera.</title>
        <authorList>
            <person name="Sun Z."/>
            <person name="Harris H.M."/>
            <person name="McCann A."/>
            <person name="Guo C."/>
            <person name="Argimon S."/>
            <person name="Zhang W."/>
            <person name="Yang X."/>
            <person name="Jeffery I.B."/>
            <person name="Cooney J.C."/>
            <person name="Kagawa T.F."/>
            <person name="Liu W."/>
            <person name="Song Y."/>
            <person name="Salvetti E."/>
            <person name="Wrobel A."/>
            <person name="Rasinkangas P."/>
            <person name="Parkhill J."/>
            <person name="Rea M.C."/>
            <person name="O'Sullivan O."/>
            <person name="Ritari J."/>
            <person name="Douillard F.P."/>
            <person name="Paul Ross R."/>
            <person name="Yang R."/>
            <person name="Briner A.E."/>
            <person name="Felis G.E."/>
            <person name="de Vos W.M."/>
            <person name="Barrangou R."/>
            <person name="Klaenhammer T.R."/>
            <person name="Caufield P.W."/>
            <person name="Cui Y."/>
            <person name="Zhang H."/>
            <person name="O'Toole P.W."/>
        </authorList>
    </citation>
    <scope>NUCLEOTIDE SEQUENCE [LARGE SCALE GENOMIC DNA]</scope>
    <source>
        <strain evidence="9 10">DSM 20634</strain>
    </source>
</reference>
<keyword evidence="3 9" id="KW-0347">Helicase</keyword>
<evidence type="ECO:0000256" key="4">
    <source>
        <dbReference type="ARBA" id="ARBA00022840"/>
    </source>
</evidence>
<dbReference type="InterPro" id="IPR027417">
    <property type="entry name" value="P-loop_NTPase"/>
</dbReference>
<dbReference type="OrthoDB" id="9805696at2"/>
<dbReference type="InterPro" id="IPR011545">
    <property type="entry name" value="DEAD/DEAH_box_helicase_dom"/>
</dbReference>
<feature type="compositionally biased region" description="Basic residues" evidence="6">
    <location>
        <begin position="414"/>
        <end position="436"/>
    </location>
</feature>
<dbReference type="Proteomes" id="UP000051733">
    <property type="component" value="Unassembled WGS sequence"/>
</dbReference>
<dbReference type="SMART" id="SM00487">
    <property type="entry name" value="DEXDc"/>
    <property type="match status" value="1"/>
</dbReference>
<protein>
    <submittedName>
        <fullName evidence="9">ATP-dependent RNA helicase</fullName>
    </submittedName>
</protein>
<dbReference type="Pfam" id="PF00271">
    <property type="entry name" value="Helicase_C"/>
    <property type="match status" value="1"/>
</dbReference>
<evidence type="ECO:0000259" key="8">
    <source>
        <dbReference type="PROSITE" id="PS51194"/>
    </source>
</evidence>
<dbReference type="InterPro" id="IPR014001">
    <property type="entry name" value="Helicase_ATP-bd"/>
</dbReference>
<sequence length="450" mass="51564">MIEVFQEHFKELGFKQPTVIQTAVFDALSQDRSVLGIAPTGSGKTIAFTLPILPKVMPKQGVQILVLSPSQELGVQTANVMREWARLLDIKVLALTGGANMHRQVDKLKAHPEVVVGTPGRVLHLIDTGHLKLGKLQTMIVDEADDMLQDETLAVIEDIERTTPMTAQLGFFSATRTKTLDELSYMFGRDIVEYDVRHEDHSQGVVRHANLQVSRTHQPDMLRKLSHIKDFRALVFFNQIKTLNYVAARLRHEHVSVAVLGGNQRQTEREKALRMFRKRQLKLLLTTDVVARGLDIEKLPTVVNYDLPTNPLTYVHRVGRTGRQGEPGMVINFGNDHDLRDLKKLLADTDYTLKPIYFYHNQLIDERPQEGEKAESVQAKAHRKMRKDQHTNDKVSVDKHVNKMFDEADQYNNKSKRHNKKKKRSQKDKGMRHKRQMQAQKKEAEHSHDE</sequence>
<dbReference type="AlphaFoldDB" id="A0A0R2ACD5"/>
<evidence type="ECO:0000256" key="2">
    <source>
        <dbReference type="ARBA" id="ARBA00022801"/>
    </source>
</evidence>
<dbReference type="PATRIC" id="fig|1423813.3.peg.1498"/>
<dbReference type="GO" id="GO:0003676">
    <property type="term" value="F:nucleic acid binding"/>
    <property type="evidence" value="ECO:0007669"/>
    <property type="project" value="InterPro"/>
</dbReference>
<dbReference type="InterPro" id="IPR050079">
    <property type="entry name" value="DEAD_box_RNA_helicase"/>
</dbReference>
<keyword evidence="2" id="KW-0378">Hydrolase</keyword>
<evidence type="ECO:0000259" key="7">
    <source>
        <dbReference type="PROSITE" id="PS51192"/>
    </source>
</evidence>
<evidence type="ECO:0000256" key="6">
    <source>
        <dbReference type="SAM" id="MobiDB-lite"/>
    </source>
</evidence>
<dbReference type="CDD" id="cd18787">
    <property type="entry name" value="SF2_C_DEAD"/>
    <property type="match status" value="1"/>
</dbReference>
<name>A0A0R2ACD5_9LACO</name>
<feature type="compositionally biased region" description="Basic and acidic residues" evidence="6">
    <location>
        <begin position="440"/>
        <end position="450"/>
    </location>
</feature>
<dbReference type="PANTHER" id="PTHR47959">
    <property type="entry name" value="ATP-DEPENDENT RNA HELICASE RHLE-RELATED"/>
    <property type="match status" value="1"/>
</dbReference>
<dbReference type="SMART" id="SM00490">
    <property type="entry name" value="HELICc"/>
    <property type="match status" value="1"/>
</dbReference>
<proteinExistence type="inferred from homology"/>
<dbReference type="PANTHER" id="PTHR47959:SF1">
    <property type="entry name" value="ATP-DEPENDENT RNA HELICASE DBPA"/>
    <property type="match status" value="1"/>
</dbReference>
<feature type="domain" description="Helicase C-terminal" evidence="8">
    <location>
        <begin position="220"/>
        <end position="364"/>
    </location>
</feature>